<keyword evidence="2" id="KW-0472">Membrane</keyword>
<name>A0A169NMV5_STRLU</name>
<sequence>MHMHVAPHLLPEDRPAFERILDDALRAVYGLQDPAAAASARPLTIAQLRTRVLDALDPLTATAAVEYDHFVRLREQAREHAREQTRSPQDGRGTDERPLHARGAGLIAVVTVLAPLLAGATAVTLLLVGAVLRLFEPVPAFADTLLTAGLFFGAAAAAGLLCGAAALLVTALRHRAAPAGTADGSAADDETARAEEAWHRALRDRGILPFLHDALAPPPEGPEHPAPDPDRLPRVGYSAPDFTGPDVPDLD</sequence>
<dbReference type="EMBL" id="AP017424">
    <property type="protein sequence ID" value="BAU84642.1"/>
    <property type="molecule type" value="Genomic_DNA"/>
</dbReference>
<evidence type="ECO:0000256" key="1">
    <source>
        <dbReference type="SAM" id="MobiDB-lite"/>
    </source>
</evidence>
<keyword evidence="2" id="KW-0812">Transmembrane</keyword>
<evidence type="ECO:0000313" key="4">
    <source>
        <dbReference type="Proteomes" id="UP000217676"/>
    </source>
</evidence>
<reference evidence="3 4" key="1">
    <citation type="journal article" date="2016" name="Genome Announc.">
        <title>Complete Genome Sequence of Thiostrepton-Producing Streptomyces laurentii ATCC 31255.</title>
        <authorList>
            <person name="Doi K."/>
            <person name="Fujino Y."/>
            <person name="Nagayoshi Y."/>
            <person name="Ohshima T."/>
            <person name="Ogata S."/>
        </authorList>
    </citation>
    <scope>NUCLEOTIDE SEQUENCE [LARGE SCALE GENOMIC DNA]</scope>
    <source>
        <strain evidence="3 4">ATCC 31255</strain>
    </source>
</reference>
<protein>
    <recommendedName>
        <fullName evidence="5">Transmembrane protein</fullName>
    </recommendedName>
</protein>
<accession>A0A169NMV5</accession>
<feature type="region of interest" description="Disordered" evidence="1">
    <location>
        <begin position="77"/>
        <end position="98"/>
    </location>
</feature>
<dbReference type="AlphaFoldDB" id="A0A169NMV5"/>
<dbReference type="KEGG" id="slau:SLA_3737"/>
<evidence type="ECO:0000256" key="2">
    <source>
        <dbReference type="SAM" id="Phobius"/>
    </source>
</evidence>
<feature type="transmembrane region" description="Helical" evidence="2">
    <location>
        <begin position="106"/>
        <end position="132"/>
    </location>
</feature>
<feature type="transmembrane region" description="Helical" evidence="2">
    <location>
        <begin position="144"/>
        <end position="169"/>
    </location>
</feature>
<keyword evidence="2" id="KW-1133">Transmembrane helix</keyword>
<evidence type="ECO:0008006" key="5">
    <source>
        <dbReference type="Google" id="ProtNLM"/>
    </source>
</evidence>
<dbReference type="Proteomes" id="UP000217676">
    <property type="component" value="Chromosome"/>
</dbReference>
<feature type="region of interest" description="Disordered" evidence="1">
    <location>
        <begin position="212"/>
        <end position="251"/>
    </location>
</feature>
<proteinExistence type="predicted"/>
<gene>
    <name evidence="3" type="ORF">SLA_3737</name>
</gene>
<organism evidence="3 4">
    <name type="scientific">Streptomyces laurentii</name>
    <dbReference type="NCBI Taxonomy" id="39478"/>
    <lineage>
        <taxon>Bacteria</taxon>
        <taxon>Bacillati</taxon>
        <taxon>Actinomycetota</taxon>
        <taxon>Actinomycetes</taxon>
        <taxon>Kitasatosporales</taxon>
        <taxon>Streptomycetaceae</taxon>
        <taxon>Streptomyces</taxon>
    </lineage>
</organism>
<keyword evidence="4" id="KW-1185">Reference proteome</keyword>
<feature type="compositionally biased region" description="Basic and acidic residues" evidence="1">
    <location>
        <begin position="221"/>
        <end position="233"/>
    </location>
</feature>
<evidence type="ECO:0000313" key="3">
    <source>
        <dbReference type="EMBL" id="BAU84642.1"/>
    </source>
</evidence>